<proteinExistence type="predicted"/>
<accession>A0ABQ5F9U1</accession>
<keyword evidence="3" id="KW-1133">Transmembrane helix</keyword>
<keyword evidence="6" id="KW-1185">Reference proteome</keyword>
<evidence type="ECO:0000313" key="6">
    <source>
        <dbReference type="Proteomes" id="UP001151760"/>
    </source>
</evidence>
<keyword evidence="3" id="KW-0472">Membrane</keyword>
<dbReference type="PANTHER" id="PTHR37984">
    <property type="entry name" value="PROTEIN CBG26694"/>
    <property type="match status" value="1"/>
</dbReference>
<protein>
    <submittedName>
        <fullName evidence="5">Reverse transcriptase domain-containing protein</fullName>
    </submittedName>
</protein>
<dbReference type="PANTHER" id="PTHR37984:SF5">
    <property type="entry name" value="PROTEIN NYNRIN-LIKE"/>
    <property type="match status" value="1"/>
</dbReference>
<organism evidence="5 6">
    <name type="scientific">Tanacetum coccineum</name>
    <dbReference type="NCBI Taxonomy" id="301880"/>
    <lineage>
        <taxon>Eukaryota</taxon>
        <taxon>Viridiplantae</taxon>
        <taxon>Streptophyta</taxon>
        <taxon>Embryophyta</taxon>
        <taxon>Tracheophyta</taxon>
        <taxon>Spermatophyta</taxon>
        <taxon>Magnoliopsida</taxon>
        <taxon>eudicotyledons</taxon>
        <taxon>Gunneridae</taxon>
        <taxon>Pentapetalae</taxon>
        <taxon>asterids</taxon>
        <taxon>campanulids</taxon>
        <taxon>Asterales</taxon>
        <taxon>Asteraceae</taxon>
        <taxon>Asteroideae</taxon>
        <taxon>Anthemideae</taxon>
        <taxon>Anthemidinae</taxon>
        <taxon>Tanacetum</taxon>
    </lineage>
</organism>
<dbReference type="InterPro" id="IPR043502">
    <property type="entry name" value="DNA/RNA_pol_sf"/>
</dbReference>
<evidence type="ECO:0000259" key="4">
    <source>
        <dbReference type="Pfam" id="PF17919"/>
    </source>
</evidence>
<evidence type="ECO:0000313" key="5">
    <source>
        <dbReference type="EMBL" id="GJT59829.1"/>
    </source>
</evidence>
<feature type="region of interest" description="Disordered" evidence="2">
    <location>
        <begin position="85"/>
        <end position="109"/>
    </location>
</feature>
<dbReference type="InterPro" id="IPR050951">
    <property type="entry name" value="Retrovirus_Pol_polyprotein"/>
</dbReference>
<keyword evidence="5" id="KW-0695">RNA-directed DNA polymerase</keyword>
<reference evidence="5" key="1">
    <citation type="journal article" date="2022" name="Int. J. Mol. Sci.">
        <title>Draft Genome of Tanacetum Coccineum: Genomic Comparison of Closely Related Tanacetum-Family Plants.</title>
        <authorList>
            <person name="Yamashiro T."/>
            <person name="Shiraishi A."/>
            <person name="Nakayama K."/>
            <person name="Satake H."/>
        </authorList>
    </citation>
    <scope>NUCLEOTIDE SEQUENCE</scope>
</reference>
<evidence type="ECO:0000256" key="3">
    <source>
        <dbReference type="SAM" id="Phobius"/>
    </source>
</evidence>
<dbReference type="InterPro" id="IPR041577">
    <property type="entry name" value="RT_RNaseH_2"/>
</dbReference>
<feature type="transmembrane region" description="Helical" evidence="3">
    <location>
        <begin position="190"/>
        <end position="211"/>
    </location>
</feature>
<feature type="compositionally biased region" description="Low complexity" evidence="2">
    <location>
        <begin position="97"/>
        <end position="109"/>
    </location>
</feature>
<evidence type="ECO:0000256" key="1">
    <source>
        <dbReference type="ARBA" id="ARBA00023268"/>
    </source>
</evidence>
<dbReference type="SUPFAM" id="SSF56672">
    <property type="entry name" value="DNA/RNA polymerases"/>
    <property type="match status" value="1"/>
</dbReference>
<gene>
    <name evidence="5" type="ORF">Tco_1003362</name>
</gene>
<comment type="caution">
    <text evidence="5">The sequence shown here is derived from an EMBL/GenBank/DDBJ whole genome shotgun (WGS) entry which is preliminary data.</text>
</comment>
<feature type="domain" description="Reverse transcriptase/retrotransposon-derived protein RNase H-like" evidence="4">
    <location>
        <begin position="356"/>
        <end position="449"/>
    </location>
</feature>
<keyword evidence="5" id="KW-0548">Nucleotidyltransferase</keyword>
<dbReference type="Pfam" id="PF17919">
    <property type="entry name" value="RT_RNaseH_2"/>
    <property type="match status" value="1"/>
</dbReference>
<dbReference type="EMBL" id="BQNB010017144">
    <property type="protein sequence ID" value="GJT59829.1"/>
    <property type="molecule type" value="Genomic_DNA"/>
</dbReference>
<keyword evidence="5" id="KW-0808">Transferase</keyword>
<keyword evidence="1" id="KW-0511">Multifunctional enzyme</keyword>
<dbReference type="Gene3D" id="3.10.20.370">
    <property type="match status" value="1"/>
</dbReference>
<dbReference type="Proteomes" id="UP001151760">
    <property type="component" value="Unassembled WGS sequence"/>
</dbReference>
<name>A0ABQ5F9U1_9ASTR</name>
<dbReference type="GO" id="GO:0003964">
    <property type="term" value="F:RNA-directed DNA polymerase activity"/>
    <property type="evidence" value="ECO:0007669"/>
    <property type="project" value="UniProtKB-KW"/>
</dbReference>
<sequence length="457" mass="52235">MADNRTMAQMLQAPIEGYEDAIVVPPINANNFELKQPLINLCKINKLHGRDAEIDALDSAAGGNFLDKMPREGLAIIESKSKVRYSRSRPNDSRAITNAPSSTSSPSNNSFEIQQMAALLETKSSRMLLSYAKFVSDVQKDVNNKDKLIELTKTPLNENCSAVILKKLPEKLGRMIQLHRKLMKIIWTRGGLLSFLENLFSIVYPFAVHLIRKLPYQKIKKELKVCKYANLQSMTSRVVELYDNYQPHLEYVFLADNNKLPVIIAKYLSNDEKTALIECLPSRKWLNGVKTTNLALIGKKAISLVKERYLTQQPLREFEVFSGMLVFIEDLSKTFQRSLRPNAHLLEKKQLLSLLERCILAFKTLKKKLRSSNFHCSELGLPLNIMCDASDYAIGAVLGQRIKKHFRPIHYASKTMTEAETNYTTTEKEMLAVVYAFEKFRSILDDTKVLFTRPFRF</sequence>
<reference evidence="5" key="2">
    <citation type="submission" date="2022-01" db="EMBL/GenBank/DDBJ databases">
        <authorList>
            <person name="Yamashiro T."/>
            <person name="Shiraishi A."/>
            <person name="Satake H."/>
            <person name="Nakayama K."/>
        </authorList>
    </citation>
    <scope>NUCLEOTIDE SEQUENCE</scope>
</reference>
<keyword evidence="3" id="KW-0812">Transmembrane</keyword>
<evidence type="ECO:0000256" key="2">
    <source>
        <dbReference type="SAM" id="MobiDB-lite"/>
    </source>
</evidence>